<keyword evidence="4" id="KW-1185">Reference proteome</keyword>
<keyword evidence="1" id="KW-0472">Membrane</keyword>
<proteinExistence type="predicted"/>
<accession>A0A916TTH9</accession>
<name>A0A916TTH9_9SPHN</name>
<dbReference type="Gene3D" id="2.10.109.10">
    <property type="entry name" value="Umud Fragment, subunit A"/>
    <property type="match status" value="1"/>
</dbReference>
<protein>
    <submittedName>
        <fullName evidence="3">Chromosome segregation protein ParM</fullName>
    </submittedName>
</protein>
<reference evidence="3" key="1">
    <citation type="journal article" date="2014" name="Int. J. Syst. Evol. Microbiol.">
        <title>Complete genome sequence of Corynebacterium casei LMG S-19264T (=DSM 44701T), isolated from a smear-ripened cheese.</title>
        <authorList>
            <consortium name="US DOE Joint Genome Institute (JGI-PGF)"/>
            <person name="Walter F."/>
            <person name="Albersmeier A."/>
            <person name="Kalinowski J."/>
            <person name="Ruckert C."/>
        </authorList>
    </citation>
    <scope>NUCLEOTIDE SEQUENCE</scope>
    <source>
        <strain evidence="3">CGMCC 1.15095</strain>
    </source>
</reference>
<dbReference type="GO" id="GO:0006465">
    <property type="term" value="P:signal peptide processing"/>
    <property type="evidence" value="ECO:0007669"/>
    <property type="project" value="InterPro"/>
</dbReference>
<dbReference type="AlphaFoldDB" id="A0A916TTH9"/>
<evidence type="ECO:0000259" key="2">
    <source>
        <dbReference type="Pfam" id="PF10502"/>
    </source>
</evidence>
<dbReference type="EMBL" id="BMHK01000015">
    <property type="protein sequence ID" value="GGC04909.1"/>
    <property type="molecule type" value="Genomic_DNA"/>
</dbReference>
<gene>
    <name evidence="3" type="ORF">GCM10011494_24320</name>
</gene>
<feature type="domain" description="Peptidase S26" evidence="2">
    <location>
        <begin position="32"/>
        <end position="192"/>
    </location>
</feature>
<keyword evidence="1" id="KW-1133">Transmembrane helix</keyword>
<comment type="caution">
    <text evidence="3">The sequence shown here is derived from an EMBL/GenBank/DDBJ whole genome shotgun (WGS) entry which is preliminary data.</text>
</comment>
<sequence length="194" mass="21167">MSARRTSTGDAPLLAWGEALRAARERRRRRIKAAVAIAAGSAALGLTIVCPPAPRLVWNASASAPVGLYAVRPKARIEPGGVVLARLPMSWRRLAARRRYIPAKVPLIKRVAAGPGDEVCALGNSIFINGAPAAQRLRIDAQGRPMPRWQGCRTLRAGQWFLLMRERPGSFDGRYFGVTSGSDIIGPVRLLWRR</sequence>
<dbReference type="Proteomes" id="UP000608154">
    <property type="component" value="Unassembled WGS sequence"/>
</dbReference>
<dbReference type="Pfam" id="PF10502">
    <property type="entry name" value="Peptidase_S26"/>
    <property type="match status" value="1"/>
</dbReference>
<organism evidence="3 4">
    <name type="scientific">Novosphingobium endophyticum</name>
    <dbReference type="NCBI Taxonomy" id="1955250"/>
    <lineage>
        <taxon>Bacteria</taxon>
        <taxon>Pseudomonadati</taxon>
        <taxon>Pseudomonadota</taxon>
        <taxon>Alphaproteobacteria</taxon>
        <taxon>Sphingomonadales</taxon>
        <taxon>Sphingomonadaceae</taxon>
        <taxon>Novosphingobium</taxon>
    </lineage>
</organism>
<evidence type="ECO:0000256" key="1">
    <source>
        <dbReference type="SAM" id="Phobius"/>
    </source>
</evidence>
<dbReference type="RefSeq" id="WP_188771815.1">
    <property type="nucleotide sequence ID" value="NZ_BMHK01000015.1"/>
</dbReference>
<dbReference type="InterPro" id="IPR019533">
    <property type="entry name" value="Peptidase_S26"/>
</dbReference>
<reference evidence="3" key="2">
    <citation type="submission" date="2020-09" db="EMBL/GenBank/DDBJ databases">
        <authorList>
            <person name="Sun Q."/>
            <person name="Zhou Y."/>
        </authorList>
    </citation>
    <scope>NUCLEOTIDE SEQUENCE</scope>
    <source>
        <strain evidence="3">CGMCC 1.15095</strain>
    </source>
</reference>
<dbReference type="GO" id="GO:0004252">
    <property type="term" value="F:serine-type endopeptidase activity"/>
    <property type="evidence" value="ECO:0007669"/>
    <property type="project" value="InterPro"/>
</dbReference>
<dbReference type="SUPFAM" id="SSF51306">
    <property type="entry name" value="LexA/Signal peptidase"/>
    <property type="match status" value="1"/>
</dbReference>
<dbReference type="InterPro" id="IPR036286">
    <property type="entry name" value="LexA/Signal_pep-like_sf"/>
</dbReference>
<evidence type="ECO:0000313" key="3">
    <source>
        <dbReference type="EMBL" id="GGC04909.1"/>
    </source>
</evidence>
<evidence type="ECO:0000313" key="4">
    <source>
        <dbReference type="Proteomes" id="UP000608154"/>
    </source>
</evidence>
<keyword evidence="1" id="KW-0812">Transmembrane</keyword>
<feature type="transmembrane region" description="Helical" evidence="1">
    <location>
        <begin position="31"/>
        <end position="49"/>
    </location>
</feature>